<organism evidence="2 3">
    <name type="scientific">Acidianus bottle-shaped virus 2 strain ABV2</name>
    <dbReference type="NCBI Taxonomy" id="1732173"/>
    <lineage>
        <taxon>Viruses</taxon>
        <taxon>Viruses incertae sedis</taxon>
        <taxon>Ampullaviridae</taxon>
        <taxon>Bottigliavirus</taxon>
        <taxon>Bottigliavirus puteoliense</taxon>
        <taxon>Bottigliavirus ABV2</taxon>
    </lineage>
</organism>
<evidence type="ECO:0000313" key="3">
    <source>
        <dbReference type="Proteomes" id="UP000202536"/>
    </source>
</evidence>
<protein>
    <submittedName>
        <fullName evidence="2">Uncharacterized protein</fullName>
    </submittedName>
</protein>
<dbReference type="OrthoDB" id="35371at10239"/>
<evidence type="ECO:0000256" key="1">
    <source>
        <dbReference type="SAM" id="MobiDB-lite"/>
    </source>
</evidence>
<dbReference type="GeneID" id="26637891"/>
<dbReference type="RefSeq" id="YP_009211323.1">
    <property type="nucleotide sequence ID" value="NC_028938.1"/>
</dbReference>
<name>A0A0N9P969_9VIRU</name>
<reference evidence="2 3" key="1">
    <citation type="journal article" date="2015" name="Environ. Microbiol.">
        <title>Novel viral genomes identified from six metagenomes reveal wide distribution of archaeal viruses and high viral diversity in terrestrial hot springs.</title>
        <authorList>
            <person name="Gudbergsdottir S.R."/>
            <person name="Menzel P."/>
            <person name="Krogh A."/>
            <person name="Young M."/>
            <person name="Peng X."/>
        </authorList>
    </citation>
    <scope>NUCLEOTIDE SEQUENCE [LARGE SCALE GENOMIC DNA]</scope>
    <source>
        <strain evidence="2 3">ABV2</strain>
    </source>
</reference>
<feature type="compositionally biased region" description="Low complexity" evidence="1">
    <location>
        <begin position="107"/>
        <end position="133"/>
    </location>
</feature>
<dbReference type="KEGG" id="vg:26637891"/>
<evidence type="ECO:0000313" key="2">
    <source>
        <dbReference type="EMBL" id="ALG96801.1"/>
    </source>
</evidence>
<dbReference type="EMBL" id="KP282673">
    <property type="protein sequence ID" value="ALG96801.1"/>
    <property type="molecule type" value="Genomic_DNA"/>
</dbReference>
<accession>A0A0N9P969</accession>
<feature type="region of interest" description="Disordered" evidence="1">
    <location>
        <begin position="85"/>
        <end position="133"/>
    </location>
</feature>
<proteinExistence type="predicted"/>
<keyword evidence="3" id="KW-1185">Reference proteome</keyword>
<sequence>MSGINFVDKLEEIGANYSTHFPLVILNSGYRIDKGIVIFGKKGWLRINDPIPIMLSYNTLILLDTPKKYMFGTYKKVRQGRKFKNYSRAKAPQDLNTGNKIIRDNDNNNTTNEETSNATETNSNQTQQHHTNG</sequence>
<dbReference type="Proteomes" id="UP000202536">
    <property type="component" value="Segment"/>
</dbReference>